<protein>
    <submittedName>
        <fullName evidence="1">Uncharacterized protein</fullName>
    </submittedName>
</protein>
<proteinExistence type="predicted"/>
<name>A0A749LLH4_SALER</name>
<organism evidence="1">
    <name type="scientific">Salmonella enterica</name>
    <name type="common">Salmonella choleraesuis</name>
    <dbReference type="NCBI Taxonomy" id="28901"/>
    <lineage>
        <taxon>Bacteria</taxon>
        <taxon>Pseudomonadati</taxon>
        <taxon>Pseudomonadota</taxon>
        <taxon>Gammaproteobacteria</taxon>
        <taxon>Enterobacterales</taxon>
        <taxon>Enterobacteriaceae</taxon>
        <taxon>Salmonella</taxon>
    </lineage>
</organism>
<gene>
    <name evidence="1" type="ORF">G9E89_002082</name>
</gene>
<reference evidence="1" key="2">
    <citation type="submission" date="2020-02" db="EMBL/GenBank/DDBJ databases">
        <authorList>
            <consortium name="NCBI Pathogen Detection Project"/>
        </authorList>
    </citation>
    <scope>NUCLEOTIDE SEQUENCE</scope>
    <source>
        <strain evidence="1">MA.110 VAN-23</strain>
    </source>
</reference>
<evidence type="ECO:0000313" key="1">
    <source>
        <dbReference type="EMBL" id="HAF5770893.1"/>
    </source>
</evidence>
<reference evidence="1" key="1">
    <citation type="journal article" date="2018" name="Genome Biol.">
        <title>SKESA: strategic k-mer extension for scrupulous assemblies.</title>
        <authorList>
            <person name="Souvorov A."/>
            <person name="Agarwala R."/>
            <person name="Lipman D.J."/>
        </authorList>
    </citation>
    <scope>NUCLEOTIDE SEQUENCE</scope>
    <source>
        <strain evidence="1">MA.110 VAN-23</strain>
    </source>
</reference>
<comment type="caution">
    <text evidence="1">The sequence shown here is derived from an EMBL/GenBank/DDBJ whole genome shotgun (WGS) entry which is preliminary data.</text>
</comment>
<accession>A0A749LLH4</accession>
<sequence length="322" mass="37275">MKDRIKITIPFSEENKSFLEFVDAWDQIIPTCYFVDICCVGNIKNSAKYLLEENVGTKKFYFIKSLERIDLKHNTISYFPALMEKVSDFYNDKSIQRLKEEAKEDLNALRCFFKNARVMEDTDFTNMYIEGMKSHHPEVDGEKYHQFLSFTNESGIIDPVPPDERLDFVRLFCEQANRLTLDKRSVVFVSSVACIYGCLPVRRLMKFKRDPTEFNSSNVLADLQSVSRVARLSSEIECTGRSAFARFSYLTEDNNLKILYDCFFVRNVERETIPNGISNKLTTTIDGKRLFPALFNSDGYLINEKAEQEFNELLTLLGVDAP</sequence>
<dbReference type="AlphaFoldDB" id="A0A749LLH4"/>
<dbReference type="EMBL" id="DAAVTD010000004">
    <property type="protein sequence ID" value="HAF5770893.1"/>
    <property type="molecule type" value="Genomic_DNA"/>
</dbReference>